<dbReference type="EMBL" id="DF820470">
    <property type="protein sequence ID" value="GAK59709.1"/>
    <property type="molecule type" value="Genomic_DNA"/>
</dbReference>
<dbReference type="STRING" id="1499967.U27_06694"/>
<dbReference type="Proteomes" id="UP000030661">
    <property type="component" value="Unassembled WGS sequence"/>
</dbReference>
<dbReference type="AlphaFoldDB" id="A0A081C554"/>
<dbReference type="InterPro" id="IPR003607">
    <property type="entry name" value="HD/PDEase_dom"/>
</dbReference>
<accession>A0A081C554</accession>
<sequence>MYKKQLEALRQRFETYVGMFTSNNPEIQRNMDLKQEHTLRVCWEIRQLGEQLNLDTSDLYLAEVMALFHDIGRFEQYTRYQTFGDSHSVNHAELGVQVLQRQGMLDLLDNATQNLILRVIFYHNLATVPQDETPQCLFFTRLLRDADKLDIWKVVIDYYYDGNGHRNDAISLGFPDTPGISDEVYTDLMARRIVDMQHLHNLNDFKLLQVGWIYDINFAPTFQAIQKRRYLKQIRATLPLLAQIERIFETIDDYLEVRLSTNVN</sequence>
<dbReference type="NCBIfam" id="TIGR00277">
    <property type="entry name" value="HDIG"/>
    <property type="match status" value="1"/>
</dbReference>
<protein>
    <submittedName>
        <fullName evidence="2">Metal-dependent phosphohydrolase, HD subdomain</fullName>
    </submittedName>
</protein>
<evidence type="ECO:0000313" key="3">
    <source>
        <dbReference type="Proteomes" id="UP000030661"/>
    </source>
</evidence>
<organism evidence="2">
    <name type="scientific">Vecturithrix granuli</name>
    <dbReference type="NCBI Taxonomy" id="1499967"/>
    <lineage>
        <taxon>Bacteria</taxon>
        <taxon>Candidatus Moduliflexota</taxon>
        <taxon>Candidatus Vecturitrichia</taxon>
        <taxon>Candidatus Vecturitrichales</taxon>
        <taxon>Candidatus Vecturitrichaceae</taxon>
        <taxon>Candidatus Vecturithrix</taxon>
    </lineage>
</organism>
<name>A0A081C554_VECG1</name>
<dbReference type="SUPFAM" id="SSF109604">
    <property type="entry name" value="HD-domain/PDEase-like"/>
    <property type="match status" value="1"/>
</dbReference>
<feature type="domain" description="HD" evidence="1">
    <location>
        <begin position="34"/>
        <end position="152"/>
    </location>
</feature>
<dbReference type="GO" id="GO:0016787">
    <property type="term" value="F:hydrolase activity"/>
    <property type="evidence" value="ECO:0007669"/>
    <property type="project" value="UniProtKB-KW"/>
</dbReference>
<keyword evidence="2" id="KW-0378">Hydrolase</keyword>
<dbReference type="Gene3D" id="1.10.3210.10">
    <property type="entry name" value="Hypothetical protein af1432"/>
    <property type="match status" value="1"/>
</dbReference>
<dbReference type="CDD" id="cd00077">
    <property type="entry name" value="HDc"/>
    <property type="match status" value="1"/>
</dbReference>
<keyword evidence="3" id="KW-1185">Reference proteome</keyword>
<evidence type="ECO:0000313" key="2">
    <source>
        <dbReference type="EMBL" id="GAK59709.1"/>
    </source>
</evidence>
<reference evidence="2" key="1">
    <citation type="journal article" date="2015" name="PeerJ">
        <title>First genomic representation of candidate bacterial phylum KSB3 points to enhanced environmental sensing as a trigger of wastewater bulking.</title>
        <authorList>
            <person name="Sekiguchi Y."/>
            <person name="Ohashi A."/>
            <person name="Parks D.H."/>
            <person name="Yamauchi T."/>
            <person name="Tyson G.W."/>
            <person name="Hugenholtz P."/>
        </authorList>
    </citation>
    <scope>NUCLEOTIDE SEQUENCE [LARGE SCALE GENOMIC DNA]</scope>
</reference>
<dbReference type="HOGENOM" id="CLU_087303_0_0_0"/>
<dbReference type="InterPro" id="IPR006674">
    <property type="entry name" value="HD_domain"/>
</dbReference>
<dbReference type="PROSITE" id="PS51831">
    <property type="entry name" value="HD"/>
    <property type="match status" value="1"/>
</dbReference>
<dbReference type="Pfam" id="PF01966">
    <property type="entry name" value="HD"/>
    <property type="match status" value="1"/>
</dbReference>
<proteinExistence type="predicted"/>
<gene>
    <name evidence="2" type="ORF">U27_06694</name>
</gene>
<evidence type="ECO:0000259" key="1">
    <source>
        <dbReference type="PROSITE" id="PS51831"/>
    </source>
</evidence>
<dbReference type="eggNOG" id="COG1418">
    <property type="taxonomic scope" value="Bacteria"/>
</dbReference>
<dbReference type="InterPro" id="IPR006675">
    <property type="entry name" value="HDIG_dom"/>
</dbReference>